<reference evidence="2" key="1">
    <citation type="journal article" date="2015" name="Nature">
        <title>Complex archaea that bridge the gap between prokaryotes and eukaryotes.</title>
        <authorList>
            <person name="Spang A."/>
            <person name="Saw J.H."/>
            <person name="Jorgensen S.L."/>
            <person name="Zaremba-Niedzwiedzka K."/>
            <person name="Martijn J."/>
            <person name="Lind A.E."/>
            <person name="van Eijk R."/>
            <person name="Schleper C."/>
            <person name="Guy L."/>
            <person name="Ettema T.J."/>
        </authorList>
    </citation>
    <scope>NUCLEOTIDE SEQUENCE</scope>
</reference>
<organism evidence="2">
    <name type="scientific">marine sediment metagenome</name>
    <dbReference type="NCBI Taxonomy" id="412755"/>
    <lineage>
        <taxon>unclassified sequences</taxon>
        <taxon>metagenomes</taxon>
        <taxon>ecological metagenomes</taxon>
    </lineage>
</organism>
<dbReference type="InterPro" id="IPR029044">
    <property type="entry name" value="Nucleotide-diphossugar_trans"/>
</dbReference>
<name>A0A0F9S0W9_9ZZZZ</name>
<feature type="domain" description="Glycosyltransferase 2-like" evidence="1">
    <location>
        <begin position="5"/>
        <end position="118"/>
    </location>
</feature>
<evidence type="ECO:0000259" key="1">
    <source>
        <dbReference type="Pfam" id="PF00535"/>
    </source>
</evidence>
<evidence type="ECO:0000313" key="2">
    <source>
        <dbReference type="EMBL" id="KKN62400.1"/>
    </source>
</evidence>
<dbReference type="Gene3D" id="3.90.550.10">
    <property type="entry name" value="Spore Coat Polysaccharide Biosynthesis Protein SpsA, Chain A"/>
    <property type="match status" value="1"/>
</dbReference>
<proteinExistence type="predicted"/>
<comment type="caution">
    <text evidence="2">The sequence shown here is derived from an EMBL/GenBank/DDBJ whole genome shotgun (WGS) entry which is preliminary data.</text>
</comment>
<sequence length="289" mass="33869">MKLSMLLPIYNESQFLTQNLTTVLPFVDEAIIVDGSPFGPSNDGTDKIIETFKEEYPGKIEYLKGTFELEEGVWDESAQRNLGLTKVSGDFLMPHCGDMIYDIDDIAQMRNSLEKYSDRKIFFCFFLEFFCDTEHLRLYQDKSHFNAWFPCPVIGDIPIFSMDLDPIYQDGPQLKIKQVKSSDFVYVHRAVRHHYGWVSPFRKQVEKHIRNVKLRQWGEIGDELLAQGEEVICAWAFRHVLSYESMDCKFPFTGNQPAIMKEKKRSYLEGYDEVIKEYEDKFGEEFYLT</sequence>
<dbReference type="InterPro" id="IPR001173">
    <property type="entry name" value="Glyco_trans_2-like"/>
</dbReference>
<accession>A0A0F9S0W9</accession>
<dbReference type="EMBL" id="LAZR01000625">
    <property type="protein sequence ID" value="KKN62400.1"/>
    <property type="molecule type" value="Genomic_DNA"/>
</dbReference>
<dbReference type="Pfam" id="PF00535">
    <property type="entry name" value="Glycos_transf_2"/>
    <property type="match status" value="1"/>
</dbReference>
<dbReference type="CDD" id="cd00761">
    <property type="entry name" value="Glyco_tranf_GTA_type"/>
    <property type="match status" value="1"/>
</dbReference>
<protein>
    <recommendedName>
        <fullName evidence="1">Glycosyltransferase 2-like domain-containing protein</fullName>
    </recommendedName>
</protein>
<gene>
    <name evidence="2" type="ORF">LCGC14_0511960</name>
</gene>
<dbReference type="AlphaFoldDB" id="A0A0F9S0W9"/>
<dbReference type="SUPFAM" id="SSF53448">
    <property type="entry name" value="Nucleotide-diphospho-sugar transferases"/>
    <property type="match status" value="1"/>
</dbReference>